<protein>
    <submittedName>
        <fullName evidence="2">tRNA (Adenosine(37)-N6)-threonylcarbamoyltransferase complex dimerization subunit type 1 TsaB</fullName>
    </submittedName>
</protein>
<dbReference type="Gene3D" id="3.30.420.40">
    <property type="match status" value="2"/>
</dbReference>
<feature type="domain" description="Gcp-like" evidence="1">
    <location>
        <begin position="1"/>
        <end position="151"/>
    </location>
</feature>
<evidence type="ECO:0000313" key="3">
    <source>
        <dbReference type="Proteomes" id="UP000599024"/>
    </source>
</evidence>
<organism evidence="2 3">
    <name type="scientific">Candidatus Desulfatifera sulfidica</name>
    <dbReference type="NCBI Taxonomy" id="2841691"/>
    <lineage>
        <taxon>Bacteria</taxon>
        <taxon>Pseudomonadati</taxon>
        <taxon>Thermodesulfobacteriota</taxon>
        <taxon>Desulfobulbia</taxon>
        <taxon>Desulfobulbales</taxon>
        <taxon>Desulfobulbaceae</taxon>
        <taxon>Candidatus Desulfatifera</taxon>
    </lineage>
</organism>
<dbReference type="Proteomes" id="UP000599024">
    <property type="component" value="Unassembled WGS sequence"/>
</dbReference>
<dbReference type="InterPro" id="IPR022496">
    <property type="entry name" value="T6A_TsaB"/>
</dbReference>
<dbReference type="InterPro" id="IPR000905">
    <property type="entry name" value="Gcp-like_dom"/>
</dbReference>
<comment type="caution">
    <text evidence="2">The sequence shown here is derived from an EMBL/GenBank/DDBJ whole genome shotgun (WGS) entry which is preliminary data.</text>
</comment>
<evidence type="ECO:0000313" key="2">
    <source>
        <dbReference type="EMBL" id="MBC8208343.1"/>
    </source>
</evidence>
<dbReference type="EMBL" id="JACNLK010000034">
    <property type="protein sequence ID" value="MBC8208343.1"/>
    <property type="molecule type" value="Genomic_DNA"/>
</dbReference>
<proteinExistence type="predicted"/>
<dbReference type="SUPFAM" id="SSF53067">
    <property type="entry name" value="Actin-like ATPase domain"/>
    <property type="match status" value="1"/>
</dbReference>
<name>A0A8J6TA66_9BACT</name>
<reference evidence="2 3" key="1">
    <citation type="submission" date="2020-08" db="EMBL/GenBank/DDBJ databases">
        <title>Bridging the membrane lipid divide: bacteria of the FCB group superphylum have the potential to synthesize archaeal ether lipids.</title>
        <authorList>
            <person name="Villanueva L."/>
            <person name="Von Meijenfeldt F.A.B."/>
            <person name="Westbye A.B."/>
            <person name="Yadav S."/>
            <person name="Hopmans E.C."/>
            <person name="Dutilh B.E."/>
            <person name="Sinninghe Damste J.S."/>
        </authorList>
    </citation>
    <scope>NUCLEOTIDE SEQUENCE [LARGE SCALE GENOMIC DNA]</scope>
    <source>
        <strain evidence="2">NIOZ-UU81</strain>
    </source>
</reference>
<dbReference type="Pfam" id="PF00814">
    <property type="entry name" value="TsaD"/>
    <property type="match status" value="1"/>
</dbReference>
<evidence type="ECO:0000259" key="1">
    <source>
        <dbReference type="Pfam" id="PF00814"/>
    </source>
</evidence>
<sequence>RIGMSTIKGLAVAANLPLCGVSTLDALAQNVSGDQLICAVLDARKKEVYCGFYRRDEDGTLRNVAPYRVLAPEQLAAEIQEPVLFVGDGALAYGSLWQELLGPRFMRVSAHQHDPPAAAIGLLAAEQLLLGEIMDVSTVVPLYVRASDAELSLGAKKDLGSKQSC</sequence>
<dbReference type="AlphaFoldDB" id="A0A8J6TA66"/>
<dbReference type="GO" id="GO:0002949">
    <property type="term" value="P:tRNA threonylcarbamoyladenosine modification"/>
    <property type="evidence" value="ECO:0007669"/>
    <property type="project" value="InterPro"/>
</dbReference>
<dbReference type="NCBIfam" id="TIGR03725">
    <property type="entry name" value="T6A_YeaZ"/>
    <property type="match status" value="1"/>
</dbReference>
<gene>
    <name evidence="2" type="primary">tsaB</name>
    <name evidence="2" type="ORF">H8E79_04145</name>
</gene>
<accession>A0A8J6TA66</accession>
<feature type="non-terminal residue" evidence="2">
    <location>
        <position position="1"/>
    </location>
</feature>
<dbReference type="InterPro" id="IPR043129">
    <property type="entry name" value="ATPase_NBD"/>
</dbReference>